<dbReference type="InterPro" id="IPR036890">
    <property type="entry name" value="HATPase_C_sf"/>
</dbReference>
<dbReference type="InterPro" id="IPR011712">
    <property type="entry name" value="Sig_transdc_His_kin_sub3_dim/P"/>
</dbReference>
<evidence type="ECO:0000256" key="5">
    <source>
        <dbReference type="SAM" id="Phobius"/>
    </source>
</evidence>
<dbReference type="InterPro" id="IPR011110">
    <property type="entry name" value="Reg_prop"/>
</dbReference>
<feature type="chain" id="PRO_5003230075" evidence="6">
    <location>
        <begin position="25"/>
        <end position="892"/>
    </location>
</feature>
<dbReference type="PaxDb" id="1198114-AciX9_0568"/>
<evidence type="ECO:0000256" key="6">
    <source>
        <dbReference type="SAM" id="SignalP"/>
    </source>
</evidence>
<dbReference type="EMBL" id="CP002480">
    <property type="protein sequence ID" value="ADW67639.1"/>
    <property type="molecule type" value="Genomic_DNA"/>
</dbReference>
<dbReference type="Pfam" id="PF07730">
    <property type="entry name" value="HisKA_3"/>
    <property type="match status" value="1"/>
</dbReference>
<accession>E8WYP1</accession>
<feature type="transmembrane region" description="Helical" evidence="5">
    <location>
        <begin position="658"/>
        <end position="676"/>
    </location>
</feature>
<dbReference type="GO" id="GO:0000155">
    <property type="term" value="F:phosphorelay sensor kinase activity"/>
    <property type="evidence" value="ECO:0007669"/>
    <property type="project" value="InterPro"/>
</dbReference>
<dbReference type="InterPro" id="IPR003961">
    <property type="entry name" value="FN3_dom"/>
</dbReference>
<dbReference type="GO" id="GO:0046983">
    <property type="term" value="F:protein dimerization activity"/>
    <property type="evidence" value="ECO:0007669"/>
    <property type="project" value="InterPro"/>
</dbReference>
<feature type="signal peptide" evidence="6">
    <location>
        <begin position="1"/>
        <end position="24"/>
    </location>
</feature>
<sequence>MPCRVRLVWASLSLLSCILPRLSAQDLRYLRHQSWSTEEGLPQNSVHAIQQSADGFLWIATEAGLARFDGYSFKRFDHSNEPAFRSDDICCLANAPDGSLRIGTSDGLVLLQHGRFIRAKADEPFPAQNDQPLHGPAGSIWSSTNTAVTFTSGTNSLTWHAGSDLPGSRIESLFVDRHGIAWVGTNDGLVILHPGTKAATSIDALRGNAVLQTYEDHEGNYWIGTETSGLHILRPVAFRTEPSLADKALTTVIQATDGATWIGTRNDGLRRIVNSTTTQPAKLESLTSSVILSLAPGLDGSVWAGTPDGLNHVSQDGTVKKITSAEGLPDDYIQALLTAPDGSLWIGTRHGLVHLHDAVMDVLTAANGLGGDLVGTLMLTRQNELWIGTSGGLSHRSTEGKIKNFTSRDGLPQGIVTALAEDSAGRLWIATSAGALASLTQGVIHTVTTQSLDAPIHAIVPDQHGYLWLRTEHGIQRVLAADLAACAQGQTCPAQTNTYGLADGLPSEEMIAAGSPAMTMMANGELWSATRRGAAITDPATLQTSLIPPPVVIERLLVDEAPITLDGSSIEIPPGHVRYTLEFAALTFTTPSKVRYRYRLEGLDKGWTDAANKRSATYTNLPGKDYTFRVQAMNSDGLWSPTGAVLTFRVVRPFYKRWWFFTLLAALAVLAAIALYRRRLQRLQSRFDAVLQERSRIAREVHDTLAQDFVGVSIQLDIVTHLLTSNKTAAALEQVRQTRTLVTEGLAAARQSIWKLRANLAQDSLPTRLAEIVKRYTSDQLPIRLKIGGAFRDLDDSTENEILRIAQEALSNVQRHADASEASVDLRYESDMLVLTIQDNGTGFDPTRAARLEGHYGISGMKERTTLLGGSLELASTPGTGTTILLTIPMTA</sequence>
<name>E8WYP1_GRATM</name>
<dbReference type="KEGG" id="acm:AciX9_0568"/>
<keyword evidence="2 8" id="KW-0418">Kinase</keyword>
<dbReference type="InterPro" id="IPR003594">
    <property type="entry name" value="HATPase_dom"/>
</dbReference>
<dbReference type="GO" id="GO:0016020">
    <property type="term" value="C:membrane"/>
    <property type="evidence" value="ECO:0007669"/>
    <property type="project" value="InterPro"/>
</dbReference>
<dbReference type="eggNOG" id="COG3292">
    <property type="taxonomic scope" value="Bacteria"/>
</dbReference>
<dbReference type="InterPro" id="IPR013783">
    <property type="entry name" value="Ig-like_fold"/>
</dbReference>
<dbReference type="Pfam" id="PF07494">
    <property type="entry name" value="Reg_prop"/>
    <property type="match status" value="4"/>
</dbReference>
<dbReference type="RefSeq" id="WP_013578967.1">
    <property type="nucleotide sequence ID" value="NC_015064.1"/>
</dbReference>
<dbReference type="PANTHER" id="PTHR24421">
    <property type="entry name" value="NITRATE/NITRITE SENSOR PROTEIN NARX-RELATED"/>
    <property type="match status" value="1"/>
</dbReference>
<dbReference type="InterPro" id="IPR015943">
    <property type="entry name" value="WD40/YVTN_repeat-like_dom_sf"/>
</dbReference>
<keyword evidence="6" id="KW-0732">Signal</keyword>
<feature type="domain" description="Histidine kinase" evidence="7">
    <location>
        <begin position="801"/>
        <end position="892"/>
    </location>
</feature>
<dbReference type="eggNOG" id="COG4585">
    <property type="taxonomic scope" value="Bacteria"/>
</dbReference>
<keyword evidence="3" id="KW-0902">Two-component regulatory system</keyword>
<dbReference type="InterPro" id="IPR050482">
    <property type="entry name" value="Sensor_HK_TwoCompSys"/>
</dbReference>
<feature type="coiled-coil region" evidence="4">
    <location>
        <begin position="673"/>
        <end position="700"/>
    </location>
</feature>
<dbReference type="PROSITE" id="PS51257">
    <property type="entry name" value="PROKAR_LIPOPROTEIN"/>
    <property type="match status" value="1"/>
</dbReference>
<dbReference type="Gene3D" id="3.30.565.10">
    <property type="entry name" value="Histidine kinase-like ATPase, C-terminal domain"/>
    <property type="match status" value="1"/>
</dbReference>
<dbReference type="SUPFAM" id="SSF55874">
    <property type="entry name" value="ATPase domain of HSP90 chaperone/DNA topoisomerase II/histidine kinase"/>
    <property type="match status" value="1"/>
</dbReference>
<keyword evidence="5" id="KW-0472">Membrane</keyword>
<dbReference type="Pfam" id="PF02518">
    <property type="entry name" value="HATPase_c"/>
    <property type="match status" value="1"/>
</dbReference>
<dbReference type="Pfam" id="PF07495">
    <property type="entry name" value="Y_Y_Y"/>
    <property type="match status" value="1"/>
</dbReference>
<keyword evidence="5" id="KW-0812">Transmembrane</keyword>
<keyword evidence="9" id="KW-1185">Reference proteome</keyword>
<dbReference type="SUPFAM" id="SSF63829">
    <property type="entry name" value="Calcium-dependent phosphotriesterase"/>
    <property type="match status" value="2"/>
</dbReference>
<dbReference type="CDD" id="cd16917">
    <property type="entry name" value="HATPase_UhpB-NarQ-NarX-like"/>
    <property type="match status" value="1"/>
</dbReference>
<protein>
    <submittedName>
        <fullName evidence="8">Histidine kinase</fullName>
    </submittedName>
</protein>
<reference evidence="9" key="1">
    <citation type="submission" date="2011-01" db="EMBL/GenBank/DDBJ databases">
        <title>Complete sequence of chromosome of Acidobacterium sp. MP5ACTX9.</title>
        <authorList>
            <consortium name="US DOE Joint Genome Institute"/>
            <person name="Lucas S."/>
            <person name="Copeland A."/>
            <person name="Lapidus A."/>
            <person name="Cheng J.-F."/>
            <person name="Goodwin L."/>
            <person name="Pitluck S."/>
            <person name="Teshima H."/>
            <person name="Detter J.C."/>
            <person name="Han C."/>
            <person name="Tapia R."/>
            <person name="Land M."/>
            <person name="Hauser L."/>
            <person name="Kyrpides N."/>
            <person name="Ivanova N."/>
            <person name="Ovchinnikova G."/>
            <person name="Pagani I."/>
            <person name="Rawat S.R."/>
            <person name="Mannisto M."/>
            <person name="Haggblom M.M."/>
            <person name="Woyke T."/>
        </authorList>
    </citation>
    <scope>NUCLEOTIDE SEQUENCE [LARGE SCALE GENOMIC DNA]</scope>
    <source>
        <strain evidence="9">MP5ACTX9</strain>
    </source>
</reference>
<dbReference type="AlphaFoldDB" id="E8WYP1"/>
<dbReference type="Gene3D" id="2.60.40.10">
    <property type="entry name" value="Immunoglobulins"/>
    <property type="match status" value="1"/>
</dbReference>
<evidence type="ECO:0000259" key="7">
    <source>
        <dbReference type="PROSITE" id="PS50109"/>
    </source>
</evidence>
<dbReference type="Gene3D" id="1.20.5.1930">
    <property type="match status" value="1"/>
</dbReference>
<evidence type="ECO:0000313" key="9">
    <source>
        <dbReference type="Proteomes" id="UP000000343"/>
    </source>
</evidence>
<evidence type="ECO:0000256" key="1">
    <source>
        <dbReference type="ARBA" id="ARBA00022679"/>
    </source>
</evidence>
<organism evidence="9">
    <name type="scientific">Granulicella tundricola (strain ATCC BAA-1859 / DSM 23138 / MP5ACTX9)</name>
    <dbReference type="NCBI Taxonomy" id="1198114"/>
    <lineage>
        <taxon>Bacteria</taxon>
        <taxon>Pseudomonadati</taxon>
        <taxon>Acidobacteriota</taxon>
        <taxon>Terriglobia</taxon>
        <taxon>Terriglobales</taxon>
        <taxon>Acidobacteriaceae</taxon>
        <taxon>Granulicella</taxon>
    </lineage>
</organism>
<dbReference type="HOGENOM" id="CLU_000445_28_2_0"/>
<dbReference type="SMART" id="SM00387">
    <property type="entry name" value="HATPase_c"/>
    <property type="match status" value="1"/>
</dbReference>
<dbReference type="InterPro" id="IPR011123">
    <property type="entry name" value="Y_Y_Y"/>
</dbReference>
<dbReference type="PROSITE" id="PS50109">
    <property type="entry name" value="HIS_KIN"/>
    <property type="match status" value="1"/>
</dbReference>
<dbReference type="InterPro" id="IPR005467">
    <property type="entry name" value="His_kinase_dom"/>
</dbReference>
<dbReference type="Gene3D" id="2.130.10.10">
    <property type="entry name" value="YVTN repeat-like/Quinoprotein amine dehydrogenase"/>
    <property type="match status" value="4"/>
</dbReference>
<proteinExistence type="predicted"/>
<keyword evidence="5" id="KW-1133">Transmembrane helix</keyword>
<evidence type="ECO:0000256" key="3">
    <source>
        <dbReference type="ARBA" id="ARBA00023012"/>
    </source>
</evidence>
<dbReference type="CDD" id="cd00063">
    <property type="entry name" value="FN3"/>
    <property type="match status" value="1"/>
</dbReference>
<gene>
    <name evidence="8" type="ordered locus">AciX9_0568</name>
</gene>
<keyword evidence="1" id="KW-0808">Transferase</keyword>
<keyword evidence="4" id="KW-0175">Coiled coil</keyword>
<evidence type="ECO:0000256" key="2">
    <source>
        <dbReference type="ARBA" id="ARBA00022777"/>
    </source>
</evidence>
<dbReference type="STRING" id="1198114.AciX9_0568"/>
<dbReference type="Proteomes" id="UP000000343">
    <property type="component" value="Chromosome"/>
</dbReference>
<evidence type="ECO:0000256" key="4">
    <source>
        <dbReference type="SAM" id="Coils"/>
    </source>
</evidence>
<evidence type="ECO:0000313" key="8">
    <source>
        <dbReference type="EMBL" id="ADW67639.1"/>
    </source>
</evidence>